<dbReference type="Proteomes" id="UP000238390">
    <property type="component" value="Chromosome"/>
</dbReference>
<evidence type="ECO:0000313" key="1">
    <source>
        <dbReference type="EMBL" id="AVK08915.1"/>
    </source>
</evidence>
<protein>
    <submittedName>
        <fullName evidence="1">Uncharacterized protein</fullName>
    </submittedName>
</protein>
<keyword evidence="2" id="KW-1185">Reference proteome</keyword>
<gene>
    <name evidence="1" type="ORF">CSB93_3748</name>
</gene>
<sequence length="61" mass="6905">MPCSSLSIRSRFDGITGKSENCSDFEAWYLSIRLILREHDEAIRQTPIQSLSAGISLHFGY</sequence>
<evidence type="ECO:0000313" key="2">
    <source>
        <dbReference type="Proteomes" id="UP000238390"/>
    </source>
</evidence>
<organism evidence="1 2">
    <name type="scientific">Pseudomonas paraeruginosa</name>
    <dbReference type="NCBI Taxonomy" id="2994495"/>
    <lineage>
        <taxon>Bacteria</taxon>
        <taxon>Pseudomonadati</taxon>
        <taxon>Pseudomonadota</taxon>
        <taxon>Gammaproteobacteria</taxon>
        <taxon>Pseudomonadales</taxon>
        <taxon>Pseudomonadaceae</taxon>
        <taxon>Pseudomonas</taxon>
    </lineage>
</organism>
<accession>A0A2R3J445</accession>
<dbReference type="EMBL" id="CP027169">
    <property type="protein sequence ID" value="AVK08915.1"/>
    <property type="molecule type" value="Genomic_DNA"/>
</dbReference>
<reference evidence="1 2" key="1">
    <citation type="submission" date="2018-02" db="EMBL/GenBank/DDBJ databases">
        <title>FDA/CDC Antimicrobial Resistant Isolate Bank Genome Sequencing.</title>
        <authorList>
            <person name="Benahmed F.H."/>
            <person name="Lutgring J.D."/>
            <person name="Yoo B."/>
            <person name="Machado M."/>
            <person name="Brown A."/>
            <person name="McAllister G."/>
            <person name="Perry A."/>
            <person name="Halpin A.L."/>
            <person name="Vavikolanu K."/>
            <person name="Ott S."/>
            <person name="Zhao X."/>
            <person name="Tallon L.J."/>
            <person name="Sadzewicz L."/>
            <person name="Aluvathingal J."/>
            <person name="Nadendla S."/>
            <person name="Voskania-kordi A."/>
            <person name="Simonyan V."/>
            <person name="Patel J."/>
            <person name="Shawar R.M."/>
        </authorList>
    </citation>
    <scope>NUCLEOTIDE SEQUENCE [LARGE SCALE GENOMIC DNA]</scope>
    <source>
        <strain evidence="1 2">AR_0356</strain>
    </source>
</reference>
<proteinExistence type="predicted"/>
<dbReference type="AlphaFoldDB" id="A0A2R3J445"/>
<name>A0A2R3J445_9PSED</name>